<dbReference type="Gene3D" id="6.10.340.10">
    <property type="match status" value="1"/>
</dbReference>
<organism evidence="11 12">
    <name type="scientific">Runella aurantiaca</name>
    <dbReference type="NCBI Taxonomy" id="2282308"/>
    <lineage>
        <taxon>Bacteria</taxon>
        <taxon>Pseudomonadati</taxon>
        <taxon>Bacteroidota</taxon>
        <taxon>Cytophagia</taxon>
        <taxon>Cytophagales</taxon>
        <taxon>Spirosomataceae</taxon>
        <taxon>Runella</taxon>
    </lineage>
</organism>
<keyword evidence="12" id="KW-1185">Reference proteome</keyword>
<dbReference type="InterPro" id="IPR004358">
    <property type="entry name" value="Sig_transdc_His_kin-like_C"/>
</dbReference>
<dbReference type="InterPro" id="IPR036890">
    <property type="entry name" value="HATPase_C_sf"/>
</dbReference>
<dbReference type="PROSITE" id="PS50109">
    <property type="entry name" value="HIS_KIN"/>
    <property type="match status" value="1"/>
</dbReference>
<dbReference type="AlphaFoldDB" id="A0A369HZU2"/>
<feature type="transmembrane region" description="Helical" evidence="8">
    <location>
        <begin position="42"/>
        <end position="64"/>
    </location>
</feature>
<dbReference type="CDD" id="cd06225">
    <property type="entry name" value="HAMP"/>
    <property type="match status" value="1"/>
</dbReference>
<comment type="catalytic activity">
    <reaction evidence="1">
        <text>ATP + protein L-histidine = ADP + protein N-phospho-L-histidine.</text>
        <dbReference type="EC" id="2.7.13.3"/>
    </reaction>
</comment>
<protein>
    <recommendedName>
        <fullName evidence="3">histidine kinase</fullName>
        <ecNumber evidence="3">2.7.13.3</ecNumber>
    </recommendedName>
</protein>
<dbReference type="SUPFAM" id="SSF55874">
    <property type="entry name" value="ATPase domain of HSP90 chaperone/DNA topoisomerase II/histidine kinase"/>
    <property type="match status" value="1"/>
</dbReference>
<dbReference type="Pfam" id="PF00512">
    <property type="entry name" value="HisKA"/>
    <property type="match status" value="1"/>
</dbReference>
<comment type="caution">
    <text evidence="11">The sequence shown here is derived from an EMBL/GenBank/DDBJ whole genome shotgun (WGS) entry which is preliminary data.</text>
</comment>
<dbReference type="PANTHER" id="PTHR43065">
    <property type="entry name" value="SENSOR HISTIDINE KINASE"/>
    <property type="match status" value="1"/>
</dbReference>
<dbReference type="InterPro" id="IPR036097">
    <property type="entry name" value="HisK_dim/P_sf"/>
</dbReference>
<dbReference type="CDD" id="cd00082">
    <property type="entry name" value="HisKA"/>
    <property type="match status" value="1"/>
</dbReference>
<dbReference type="Gene3D" id="3.30.565.10">
    <property type="entry name" value="Histidine kinase-like ATPase, C-terminal domain"/>
    <property type="match status" value="1"/>
</dbReference>
<sequence length="648" mass="72709">MNTSWFELNVSAIATVALLTLCLAILGYLASLPVKNRDAKIFVSYFLSLSLFYSSYALSSLVVYPPLKGYLLMMNNILVTAIFLIHMWFAYQCRSNPYKRELYASLLVYGLMLGISFYLFGIDNNQNPGQYLVNLTCLVWIMAVFGRKARLEEKEEGRRTLTSKMLRDFQSMTFFIVLIWLIVFYNPLAMLLGLPPFTLWYYVVQPMQFVQTTYAAIIFLNYTPQRTSFQAKVVGLVLCPLLIILALTPLLLRQLIVNLPNFAQVNQQVVVAFLFLIPFTTLVVIVGLPRFLRSTLLSPLNQILEGVRQVDAGNLMVQVPVTVRDEIGDLAQNFNQMTQSLRQSKEELTQYAETLETKVAERTQELKQSLDNLKAAQNQLIQKEKMASLGELTAGIAHEIQNPLNFVNNFAEVSAELAEELAQTVSAGDIPAATALSADLRENMGYIVENGQRASSIVRSMLQHSRSSTGERRPTDLNELADEYLRLTYHGLRRSGQDTDFQVQLCTQFEEGLKPVMVAPQDIGRVLLNLYNNAFYAVQQRQMQKTVLAGAGEEAEAPYQPTVWVSTRQVNGSVELSVRDNGVGIPEAIRDKIFQPFFTTKPTGEGTGLGLSLSYDIITKGHGGEMVVDTKPDCSTKLIIRIPLESYP</sequence>
<evidence type="ECO:0000256" key="1">
    <source>
        <dbReference type="ARBA" id="ARBA00000085"/>
    </source>
</evidence>
<dbReference type="EMBL" id="QPIW01000050">
    <property type="protein sequence ID" value="RDB02282.1"/>
    <property type="molecule type" value="Genomic_DNA"/>
</dbReference>
<keyword evidence="7" id="KW-0175">Coiled coil</keyword>
<dbReference type="SMART" id="SM00304">
    <property type="entry name" value="HAMP"/>
    <property type="match status" value="1"/>
</dbReference>
<proteinExistence type="predicted"/>
<keyword evidence="8" id="KW-0812">Transmembrane</keyword>
<keyword evidence="8" id="KW-1133">Transmembrane helix</keyword>
<keyword evidence="5" id="KW-0808">Transferase</keyword>
<dbReference type="OrthoDB" id="9806995at2"/>
<feature type="transmembrane region" description="Helical" evidence="8">
    <location>
        <begin position="102"/>
        <end position="120"/>
    </location>
</feature>
<evidence type="ECO:0000259" key="9">
    <source>
        <dbReference type="PROSITE" id="PS50109"/>
    </source>
</evidence>
<feature type="domain" description="HAMP" evidence="10">
    <location>
        <begin position="294"/>
        <end position="346"/>
    </location>
</feature>
<feature type="transmembrane region" description="Helical" evidence="8">
    <location>
        <begin position="199"/>
        <end position="221"/>
    </location>
</feature>
<feature type="coiled-coil region" evidence="7">
    <location>
        <begin position="341"/>
        <end position="386"/>
    </location>
</feature>
<reference evidence="11 12" key="1">
    <citation type="submission" date="2018-07" db="EMBL/GenBank/DDBJ databases">
        <title>Genome analysis of Runella aurantiaca.</title>
        <authorList>
            <person name="Yang X."/>
        </authorList>
    </citation>
    <scope>NUCLEOTIDE SEQUENCE [LARGE SCALE GENOMIC DNA]</scope>
    <source>
        <strain evidence="11 12">YX9</strain>
    </source>
</reference>
<dbReference type="InterPro" id="IPR003594">
    <property type="entry name" value="HATPase_dom"/>
</dbReference>
<keyword evidence="8" id="KW-0472">Membrane</keyword>
<feature type="transmembrane region" description="Helical" evidence="8">
    <location>
        <begin position="132"/>
        <end position="151"/>
    </location>
</feature>
<evidence type="ECO:0000256" key="6">
    <source>
        <dbReference type="ARBA" id="ARBA00022777"/>
    </source>
</evidence>
<dbReference type="SMART" id="SM00388">
    <property type="entry name" value="HisKA"/>
    <property type="match status" value="1"/>
</dbReference>
<dbReference type="Proteomes" id="UP000253141">
    <property type="component" value="Unassembled WGS sequence"/>
</dbReference>
<evidence type="ECO:0000256" key="2">
    <source>
        <dbReference type="ARBA" id="ARBA00004370"/>
    </source>
</evidence>
<dbReference type="RefSeq" id="WP_114464618.1">
    <property type="nucleotide sequence ID" value="NZ_QPIW01000050.1"/>
</dbReference>
<feature type="transmembrane region" description="Helical" evidence="8">
    <location>
        <begin position="233"/>
        <end position="256"/>
    </location>
</feature>
<evidence type="ECO:0000256" key="8">
    <source>
        <dbReference type="SAM" id="Phobius"/>
    </source>
</evidence>
<dbReference type="SUPFAM" id="SSF47384">
    <property type="entry name" value="Homodimeric domain of signal transducing histidine kinase"/>
    <property type="match status" value="1"/>
</dbReference>
<dbReference type="EC" id="2.7.13.3" evidence="3"/>
<feature type="transmembrane region" description="Helical" evidence="8">
    <location>
        <begin position="12"/>
        <end position="30"/>
    </location>
</feature>
<dbReference type="GO" id="GO:0000155">
    <property type="term" value="F:phosphorelay sensor kinase activity"/>
    <property type="evidence" value="ECO:0007669"/>
    <property type="project" value="InterPro"/>
</dbReference>
<feature type="transmembrane region" description="Helical" evidence="8">
    <location>
        <begin position="70"/>
        <end position="90"/>
    </location>
</feature>
<evidence type="ECO:0000313" key="12">
    <source>
        <dbReference type="Proteomes" id="UP000253141"/>
    </source>
</evidence>
<dbReference type="InterPro" id="IPR003660">
    <property type="entry name" value="HAMP_dom"/>
</dbReference>
<feature type="transmembrane region" description="Helical" evidence="8">
    <location>
        <begin position="268"/>
        <end position="288"/>
    </location>
</feature>
<dbReference type="InterPro" id="IPR003661">
    <property type="entry name" value="HisK_dim/P_dom"/>
</dbReference>
<name>A0A369HZU2_9BACT</name>
<feature type="domain" description="Histidine kinase" evidence="9">
    <location>
        <begin position="395"/>
        <end position="646"/>
    </location>
</feature>
<evidence type="ECO:0000256" key="3">
    <source>
        <dbReference type="ARBA" id="ARBA00012438"/>
    </source>
</evidence>
<accession>A0A369HZU2</accession>
<evidence type="ECO:0000313" key="11">
    <source>
        <dbReference type="EMBL" id="RDB02282.1"/>
    </source>
</evidence>
<dbReference type="PANTHER" id="PTHR43065:SF42">
    <property type="entry name" value="TWO-COMPONENT SENSOR PPRA"/>
    <property type="match status" value="1"/>
</dbReference>
<evidence type="ECO:0000256" key="7">
    <source>
        <dbReference type="SAM" id="Coils"/>
    </source>
</evidence>
<dbReference type="SUPFAM" id="SSF158472">
    <property type="entry name" value="HAMP domain-like"/>
    <property type="match status" value="1"/>
</dbReference>
<dbReference type="Pfam" id="PF00672">
    <property type="entry name" value="HAMP"/>
    <property type="match status" value="1"/>
</dbReference>
<dbReference type="Pfam" id="PF02518">
    <property type="entry name" value="HATPase_c"/>
    <property type="match status" value="1"/>
</dbReference>
<keyword evidence="4" id="KW-0597">Phosphoprotein</keyword>
<dbReference type="SMART" id="SM00387">
    <property type="entry name" value="HATPase_c"/>
    <property type="match status" value="1"/>
</dbReference>
<keyword evidence="6" id="KW-0418">Kinase</keyword>
<feature type="transmembrane region" description="Helical" evidence="8">
    <location>
        <begin position="172"/>
        <end position="193"/>
    </location>
</feature>
<dbReference type="GO" id="GO:0016020">
    <property type="term" value="C:membrane"/>
    <property type="evidence" value="ECO:0007669"/>
    <property type="project" value="UniProtKB-SubCell"/>
</dbReference>
<dbReference type="InterPro" id="IPR005467">
    <property type="entry name" value="His_kinase_dom"/>
</dbReference>
<evidence type="ECO:0000259" key="10">
    <source>
        <dbReference type="PROSITE" id="PS50885"/>
    </source>
</evidence>
<gene>
    <name evidence="11" type="ORF">DVG78_29625</name>
</gene>
<dbReference type="PRINTS" id="PR00344">
    <property type="entry name" value="BCTRLSENSOR"/>
</dbReference>
<dbReference type="Gene3D" id="1.10.287.130">
    <property type="match status" value="1"/>
</dbReference>
<dbReference type="PROSITE" id="PS50885">
    <property type="entry name" value="HAMP"/>
    <property type="match status" value="1"/>
</dbReference>
<evidence type="ECO:0000256" key="4">
    <source>
        <dbReference type="ARBA" id="ARBA00022553"/>
    </source>
</evidence>
<evidence type="ECO:0000256" key="5">
    <source>
        <dbReference type="ARBA" id="ARBA00022679"/>
    </source>
</evidence>
<comment type="subcellular location">
    <subcellularLocation>
        <location evidence="2">Membrane</location>
    </subcellularLocation>
</comment>